<dbReference type="EMBL" id="GBXM01075440">
    <property type="protein sequence ID" value="JAH33137.1"/>
    <property type="molecule type" value="Transcribed_RNA"/>
</dbReference>
<evidence type="ECO:0000313" key="1">
    <source>
        <dbReference type="EMBL" id="JAH33137.1"/>
    </source>
</evidence>
<accession>A0A0E9RWA2</accession>
<proteinExistence type="predicted"/>
<sequence>MALFTPNVKIRIQAPVRFDVKW</sequence>
<reference evidence="1" key="1">
    <citation type="submission" date="2014-11" db="EMBL/GenBank/DDBJ databases">
        <authorList>
            <person name="Amaro Gonzalez C."/>
        </authorList>
    </citation>
    <scope>NUCLEOTIDE SEQUENCE</scope>
</reference>
<protein>
    <submittedName>
        <fullName evidence="1">Uncharacterized protein</fullName>
    </submittedName>
</protein>
<name>A0A0E9RWA2_ANGAN</name>
<reference evidence="1" key="2">
    <citation type="journal article" date="2015" name="Fish Shellfish Immunol.">
        <title>Early steps in the European eel (Anguilla anguilla)-Vibrio vulnificus interaction in the gills: Role of the RtxA13 toxin.</title>
        <authorList>
            <person name="Callol A."/>
            <person name="Pajuelo D."/>
            <person name="Ebbesson L."/>
            <person name="Teles M."/>
            <person name="MacKenzie S."/>
            <person name="Amaro C."/>
        </authorList>
    </citation>
    <scope>NUCLEOTIDE SEQUENCE</scope>
</reference>
<dbReference type="AlphaFoldDB" id="A0A0E9RWA2"/>
<organism evidence="1">
    <name type="scientific">Anguilla anguilla</name>
    <name type="common">European freshwater eel</name>
    <name type="synonym">Muraena anguilla</name>
    <dbReference type="NCBI Taxonomy" id="7936"/>
    <lineage>
        <taxon>Eukaryota</taxon>
        <taxon>Metazoa</taxon>
        <taxon>Chordata</taxon>
        <taxon>Craniata</taxon>
        <taxon>Vertebrata</taxon>
        <taxon>Euteleostomi</taxon>
        <taxon>Actinopterygii</taxon>
        <taxon>Neopterygii</taxon>
        <taxon>Teleostei</taxon>
        <taxon>Anguilliformes</taxon>
        <taxon>Anguillidae</taxon>
        <taxon>Anguilla</taxon>
    </lineage>
</organism>